<comment type="caution">
    <text evidence="3">The sequence shown here is derived from an EMBL/GenBank/DDBJ whole genome shotgun (WGS) entry which is preliminary data.</text>
</comment>
<dbReference type="EMBL" id="MCFA01000162">
    <property type="protein sequence ID" value="ORY02052.1"/>
    <property type="molecule type" value="Genomic_DNA"/>
</dbReference>
<feature type="region of interest" description="Disordered" evidence="1">
    <location>
        <begin position="61"/>
        <end position="86"/>
    </location>
</feature>
<accession>A0A1Y1YVI0</accession>
<dbReference type="AlphaFoldDB" id="A0A1Y1YVI0"/>
<sequence length="346" mass="38799">MFKQTANQSTASSGHQQELAPLESGPLQLSSFDPYTHNLEDLELQLSPLFNVTVPNDLSIPQPPPLLPIPHPRPSSPQHVKPEGRRCGRGHLHAPWPRFGRLEIRKCETFCWYCGLTVQSAATLRKHVQNQHQKKGSMQIEVAASTSGRRRQDLTDIIGSHIPTPDRDPPSVTSLGGGITEPQAAQGHSDLACSSLGLSRLQDPMLAPPLVVDDIYPGVLDLSHTDTDSKEKRVFSSNPSPNRGITQRKRPDSPGPPSQHFTYVSKPELQTLQEEARVLRRQKTSMVQFAQQLQSENFALYSQMTGFRRQYYRRQESIHRIFSTLDLSEATRQIVEQSSTFFVQTI</sequence>
<feature type="compositionally biased region" description="Pro residues" evidence="1">
    <location>
        <begin position="61"/>
        <end position="75"/>
    </location>
</feature>
<organism evidence="3 4">
    <name type="scientific">Clohesyomyces aquaticus</name>
    <dbReference type="NCBI Taxonomy" id="1231657"/>
    <lineage>
        <taxon>Eukaryota</taxon>
        <taxon>Fungi</taxon>
        <taxon>Dikarya</taxon>
        <taxon>Ascomycota</taxon>
        <taxon>Pezizomycotina</taxon>
        <taxon>Dothideomycetes</taxon>
        <taxon>Pleosporomycetidae</taxon>
        <taxon>Pleosporales</taxon>
        <taxon>Lindgomycetaceae</taxon>
        <taxon>Clohesyomyces</taxon>
    </lineage>
</organism>
<name>A0A1Y1YVI0_9PLEO</name>
<proteinExistence type="predicted"/>
<dbReference type="Proteomes" id="UP000193144">
    <property type="component" value="Unassembled WGS sequence"/>
</dbReference>
<evidence type="ECO:0000313" key="3">
    <source>
        <dbReference type="EMBL" id="ORY02052.1"/>
    </source>
</evidence>
<feature type="region of interest" description="Disordered" evidence="1">
    <location>
        <begin position="227"/>
        <end position="258"/>
    </location>
</feature>
<feature type="region of interest" description="Disordered" evidence="1">
    <location>
        <begin position="1"/>
        <end position="27"/>
    </location>
</feature>
<reference evidence="3 4" key="1">
    <citation type="submission" date="2016-07" db="EMBL/GenBank/DDBJ databases">
        <title>Pervasive Adenine N6-methylation of Active Genes in Fungi.</title>
        <authorList>
            <consortium name="DOE Joint Genome Institute"/>
            <person name="Mondo S.J."/>
            <person name="Dannebaum R.O."/>
            <person name="Kuo R.C."/>
            <person name="Labutti K."/>
            <person name="Haridas S."/>
            <person name="Kuo A."/>
            <person name="Salamov A."/>
            <person name="Ahrendt S.R."/>
            <person name="Lipzen A."/>
            <person name="Sullivan W."/>
            <person name="Andreopoulos W.B."/>
            <person name="Clum A."/>
            <person name="Lindquist E."/>
            <person name="Daum C."/>
            <person name="Ramamoorthy G.K."/>
            <person name="Gryganskyi A."/>
            <person name="Culley D."/>
            <person name="Magnuson J.K."/>
            <person name="James T.Y."/>
            <person name="O'Malley M.A."/>
            <person name="Stajich J.E."/>
            <person name="Spatafora J.W."/>
            <person name="Visel A."/>
            <person name="Grigoriev I.V."/>
        </authorList>
    </citation>
    <scope>NUCLEOTIDE SEQUENCE [LARGE SCALE GENOMIC DNA]</scope>
    <source>
        <strain evidence="3 4">CBS 115471</strain>
    </source>
</reference>
<gene>
    <name evidence="3" type="ORF">BCR34DRAFT_667782</name>
</gene>
<evidence type="ECO:0000259" key="2">
    <source>
        <dbReference type="PROSITE" id="PS00028"/>
    </source>
</evidence>
<feature type="compositionally biased region" description="Polar residues" evidence="1">
    <location>
        <begin position="1"/>
        <end position="16"/>
    </location>
</feature>
<evidence type="ECO:0000256" key="1">
    <source>
        <dbReference type="SAM" id="MobiDB-lite"/>
    </source>
</evidence>
<dbReference type="InterPro" id="IPR013087">
    <property type="entry name" value="Znf_C2H2_type"/>
</dbReference>
<dbReference type="OrthoDB" id="10536743at2759"/>
<keyword evidence="4" id="KW-1185">Reference proteome</keyword>
<feature type="region of interest" description="Disordered" evidence="1">
    <location>
        <begin position="157"/>
        <end position="188"/>
    </location>
</feature>
<evidence type="ECO:0000313" key="4">
    <source>
        <dbReference type="Proteomes" id="UP000193144"/>
    </source>
</evidence>
<dbReference type="PROSITE" id="PS00028">
    <property type="entry name" value="ZINC_FINGER_C2H2_1"/>
    <property type="match status" value="1"/>
</dbReference>
<dbReference type="STRING" id="1231657.A0A1Y1YVI0"/>
<protein>
    <recommendedName>
        <fullName evidence="2">C2H2-type domain-containing protein</fullName>
    </recommendedName>
</protein>
<feature type="compositionally biased region" description="Polar residues" evidence="1">
    <location>
        <begin position="235"/>
        <end position="245"/>
    </location>
</feature>
<feature type="domain" description="C2H2-type" evidence="2">
    <location>
        <begin position="111"/>
        <end position="132"/>
    </location>
</feature>